<reference evidence="1 2" key="1">
    <citation type="submission" date="2015-07" db="EMBL/GenBank/DDBJ databases">
        <title>Whole genome sequence of Herpetosiphon geysericola DSM 7119.</title>
        <authorList>
            <person name="Hemp J."/>
            <person name="Ward L.M."/>
            <person name="Pace L.A."/>
            <person name="Fischer W.W."/>
        </authorList>
    </citation>
    <scope>NUCLEOTIDE SEQUENCE [LARGE SCALE GENOMIC DNA]</scope>
    <source>
        <strain evidence="1 2">DSM 7119</strain>
    </source>
</reference>
<dbReference type="PANTHER" id="PTHR12725">
    <property type="entry name" value="HALOACID DEHALOGENASE-LIKE HYDROLASE"/>
    <property type="match status" value="1"/>
</dbReference>
<dbReference type="NCBIfam" id="TIGR01993">
    <property type="entry name" value="Pyr-5-nucltdase"/>
    <property type="match status" value="1"/>
</dbReference>
<dbReference type="SFLD" id="SFLDG01129">
    <property type="entry name" value="C1.5:_HAD__Beta-PGM__Phosphata"/>
    <property type="match status" value="1"/>
</dbReference>
<comment type="caution">
    <text evidence="1">The sequence shown here is derived from an EMBL/GenBank/DDBJ whole genome shotgun (WGS) entry which is preliminary data.</text>
</comment>
<accession>A0A0P6XE90</accession>
<gene>
    <name evidence="1" type="ORF">SE18_22070</name>
</gene>
<dbReference type="InterPro" id="IPR023214">
    <property type="entry name" value="HAD_sf"/>
</dbReference>
<dbReference type="OrthoDB" id="9803141at2"/>
<dbReference type="SFLD" id="SFLDS00003">
    <property type="entry name" value="Haloacid_Dehalogenase"/>
    <property type="match status" value="1"/>
</dbReference>
<dbReference type="Gene3D" id="3.40.50.1000">
    <property type="entry name" value="HAD superfamily/HAD-like"/>
    <property type="match status" value="1"/>
</dbReference>
<dbReference type="AlphaFoldDB" id="A0A0P6XE90"/>
<proteinExistence type="predicted"/>
<name>A0A0P6XE90_9CHLR</name>
<dbReference type="Pfam" id="PF00702">
    <property type="entry name" value="Hydrolase"/>
    <property type="match status" value="1"/>
</dbReference>
<evidence type="ECO:0000313" key="2">
    <source>
        <dbReference type="Proteomes" id="UP000050277"/>
    </source>
</evidence>
<dbReference type="NCBIfam" id="TIGR01509">
    <property type="entry name" value="HAD-SF-IA-v3"/>
    <property type="match status" value="1"/>
</dbReference>
<dbReference type="SUPFAM" id="SSF56784">
    <property type="entry name" value="HAD-like"/>
    <property type="match status" value="1"/>
</dbReference>
<organism evidence="1 2">
    <name type="scientific">Herpetosiphon geysericola</name>
    <dbReference type="NCBI Taxonomy" id="70996"/>
    <lineage>
        <taxon>Bacteria</taxon>
        <taxon>Bacillati</taxon>
        <taxon>Chloroflexota</taxon>
        <taxon>Chloroflexia</taxon>
        <taxon>Herpetosiphonales</taxon>
        <taxon>Herpetosiphonaceae</taxon>
        <taxon>Herpetosiphon</taxon>
    </lineage>
</organism>
<dbReference type="SFLD" id="SFLDG01132">
    <property type="entry name" value="C1.5.3:_5'-Nucleotidase_Like"/>
    <property type="match status" value="1"/>
</dbReference>
<dbReference type="Gene3D" id="1.10.150.450">
    <property type="match status" value="1"/>
</dbReference>
<sequence length="221" mass="24707">MTLRFALYDLDNTLYADSSGLMEQINDRIGLFFQEHLHFDAAEAQRLRQSYYEQYGTTLAGLQKHHGVVETEDYLNFIHQLTLDVLLPDDGSLHVALQALPLQKIIFTNSPREHAVRVLNQLGLHAHFEQIFDIRAFEFLAKPDLNAYHTVLRALNAQGHECVLFEDTMANLAPAKSLGMTTVLIAPEGAQHPFADIIVPNVLAGTLAIHERCGVPLKIAA</sequence>
<evidence type="ECO:0008006" key="3">
    <source>
        <dbReference type="Google" id="ProtNLM"/>
    </source>
</evidence>
<dbReference type="InterPro" id="IPR006439">
    <property type="entry name" value="HAD-SF_hydro_IA"/>
</dbReference>
<keyword evidence="2" id="KW-1185">Reference proteome</keyword>
<dbReference type="STRING" id="70996.SE18_22070"/>
<dbReference type="InterPro" id="IPR010237">
    <property type="entry name" value="Pyr-5-nucltdase"/>
</dbReference>
<evidence type="ECO:0000313" key="1">
    <source>
        <dbReference type="EMBL" id="KPL81349.1"/>
    </source>
</evidence>
<protein>
    <recommendedName>
        <fullName evidence="3">Pyrimidine 5'-nucleotidase</fullName>
    </recommendedName>
</protein>
<dbReference type="RefSeq" id="WP_054536627.1">
    <property type="nucleotide sequence ID" value="NZ_LGKP01000035.1"/>
</dbReference>
<dbReference type="InterPro" id="IPR036412">
    <property type="entry name" value="HAD-like_sf"/>
</dbReference>
<dbReference type="EMBL" id="LGKP01000035">
    <property type="protein sequence ID" value="KPL81349.1"/>
    <property type="molecule type" value="Genomic_DNA"/>
</dbReference>
<dbReference type="PANTHER" id="PTHR12725:SF117">
    <property type="entry name" value="HALOACID DEHALOGENASE-LIKE HYDROLASE"/>
    <property type="match status" value="1"/>
</dbReference>
<dbReference type="Proteomes" id="UP000050277">
    <property type="component" value="Unassembled WGS sequence"/>
</dbReference>